<dbReference type="EMBL" id="SJDT01000006">
    <property type="protein sequence ID" value="TBW20930.1"/>
    <property type="molecule type" value="Genomic_DNA"/>
</dbReference>
<dbReference type="CDD" id="cd04496">
    <property type="entry name" value="SSB_OBF"/>
    <property type="match status" value="1"/>
</dbReference>
<dbReference type="Proteomes" id="UP000293036">
    <property type="component" value="Unassembled WGS sequence"/>
</dbReference>
<comment type="caution">
    <text evidence="3">The sequence shown here is derived from an EMBL/GenBank/DDBJ whole genome shotgun (WGS) entry which is preliminary data.</text>
</comment>
<dbReference type="GO" id="GO:0003697">
    <property type="term" value="F:single-stranded DNA binding"/>
    <property type="evidence" value="ECO:0007669"/>
    <property type="project" value="InterPro"/>
</dbReference>
<accession>A0A4Q9V0N3</accession>
<organism evidence="3 4">
    <name type="scientific">Arcanobacterium bovis</name>
    <dbReference type="NCBI Taxonomy" id="2529275"/>
    <lineage>
        <taxon>Bacteria</taxon>
        <taxon>Bacillati</taxon>
        <taxon>Actinomycetota</taxon>
        <taxon>Actinomycetes</taxon>
        <taxon>Actinomycetales</taxon>
        <taxon>Actinomycetaceae</taxon>
        <taxon>Arcanobacterium</taxon>
    </lineage>
</organism>
<name>A0A4Q9V0N3_9ACTO</name>
<dbReference type="Gene3D" id="2.40.50.140">
    <property type="entry name" value="Nucleic acid-binding proteins"/>
    <property type="match status" value="1"/>
</dbReference>
<evidence type="ECO:0000313" key="3">
    <source>
        <dbReference type="EMBL" id="TBW20930.1"/>
    </source>
</evidence>
<gene>
    <name evidence="3" type="ORF">EZJ44_07520</name>
</gene>
<evidence type="ECO:0000256" key="1">
    <source>
        <dbReference type="ARBA" id="ARBA00023125"/>
    </source>
</evidence>
<evidence type="ECO:0000256" key="2">
    <source>
        <dbReference type="PROSITE-ProRule" id="PRU00252"/>
    </source>
</evidence>
<dbReference type="AlphaFoldDB" id="A0A4Q9V0N3"/>
<protein>
    <submittedName>
        <fullName evidence="3">Single-stranded DNA-binding protein</fullName>
    </submittedName>
</protein>
<dbReference type="InterPro" id="IPR012340">
    <property type="entry name" value="NA-bd_OB-fold"/>
</dbReference>
<evidence type="ECO:0000313" key="4">
    <source>
        <dbReference type="Proteomes" id="UP000293036"/>
    </source>
</evidence>
<sequence>MSNETTISVRGWAGNDPIIYSNSDSPDGNQTKISTVVVNVGVTARIFSRKSGQFEDGNTTWYSVRCYGSLARNVSMCVHKGTPLLVRGRLVTRSYVDKEGSTRTSNIIMADSIGIDLNNGIASFVKASHAALPEVDGEANKWEVGRVHNSDEYISMSEISVDDAETDELHEQRSEQEHECIGDNVDPAGVLVGVS</sequence>
<dbReference type="SUPFAM" id="SSF50249">
    <property type="entry name" value="Nucleic acid-binding proteins"/>
    <property type="match status" value="1"/>
</dbReference>
<dbReference type="InterPro" id="IPR000424">
    <property type="entry name" value="Primosome_PriB/ssb"/>
</dbReference>
<dbReference type="Pfam" id="PF00436">
    <property type="entry name" value="SSB"/>
    <property type="match status" value="1"/>
</dbReference>
<dbReference type="RefSeq" id="WP_131281949.1">
    <property type="nucleotide sequence ID" value="NZ_JBHSLR010000005.1"/>
</dbReference>
<reference evidence="3 4" key="1">
    <citation type="submission" date="2019-02" db="EMBL/GenBank/DDBJ databases">
        <title>Arcanobacterium bovis sp. nov., isolated from the milk of a cow with mastitis.</title>
        <authorList>
            <person name="Sammra O."/>
            <person name="Foster G."/>
            <person name="Hassan A."/>
            <person name="Alssahen M."/>
            <person name="Laemmler C."/>
            <person name="Borowiak M."/>
            <person name="Malorny B."/>
            <person name="Abdulmawjood A."/>
        </authorList>
    </citation>
    <scope>NUCLEOTIDE SEQUENCE [LARGE SCALE GENOMIC DNA]</scope>
    <source>
        <strain evidence="3 4">C605018/01/1</strain>
    </source>
</reference>
<dbReference type="PROSITE" id="PS50935">
    <property type="entry name" value="SSB"/>
    <property type="match status" value="1"/>
</dbReference>
<proteinExistence type="predicted"/>
<keyword evidence="1 2" id="KW-0238">DNA-binding</keyword>
<keyword evidence="4" id="KW-1185">Reference proteome</keyword>
<dbReference type="OrthoDB" id="4427276at2"/>